<dbReference type="EMBL" id="CABIJS010000370">
    <property type="protein sequence ID" value="VUZ50451.1"/>
    <property type="molecule type" value="Genomic_DNA"/>
</dbReference>
<dbReference type="Proteomes" id="UP000321570">
    <property type="component" value="Unassembled WGS sequence"/>
</dbReference>
<keyword evidence="3" id="KW-1185">Reference proteome</keyword>
<evidence type="ECO:0000313" key="3">
    <source>
        <dbReference type="Proteomes" id="UP000321570"/>
    </source>
</evidence>
<protein>
    <submittedName>
        <fullName evidence="2">Uncharacterized protein</fullName>
    </submittedName>
</protein>
<keyword evidence="1" id="KW-0812">Transmembrane</keyword>
<keyword evidence="1" id="KW-1133">Transmembrane helix</keyword>
<sequence length="84" mass="9550">MLTIDNEIKIMPYRDLRQFNPPLRAASQERICKQVRINPDRTNLTSTLLAIPNAPFNVMTLVLVGISFLASVFTVSTQCPMWNN</sequence>
<organism evidence="2 3">
    <name type="scientific">Hymenolepis diminuta</name>
    <name type="common">Rat tapeworm</name>
    <dbReference type="NCBI Taxonomy" id="6216"/>
    <lineage>
        <taxon>Eukaryota</taxon>
        <taxon>Metazoa</taxon>
        <taxon>Spiralia</taxon>
        <taxon>Lophotrochozoa</taxon>
        <taxon>Platyhelminthes</taxon>
        <taxon>Cestoda</taxon>
        <taxon>Eucestoda</taxon>
        <taxon>Cyclophyllidea</taxon>
        <taxon>Hymenolepididae</taxon>
        <taxon>Hymenolepis</taxon>
    </lineage>
</organism>
<accession>A0A564YT57</accession>
<dbReference type="AlphaFoldDB" id="A0A564YT57"/>
<feature type="transmembrane region" description="Helical" evidence="1">
    <location>
        <begin position="54"/>
        <end position="75"/>
    </location>
</feature>
<proteinExistence type="predicted"/>
<name>A0A564YT57_HYMDI</name>
<evidence type="ECO:0000313" key="2">
    <source>
        <dbReference type="EMBL" id="VUZ50451.1"/>
    </source>
</evidence>
<keyword evidence="1" id="KW-0472">Membrane</keyword>
<reference evidence="2 3" key="1">
    <citation type="submission" date="2019-07" db="EMBL/GenBank/DDBJ databases">
        <authorList>
            <person name="Jastrzebski P J."/>
            <person name="Paukszto L."/>
            <person name="Jastrzebski P J."/>
        </authorList>
    </citation>
    <scope>NUCLEOTIDE SEQUENCE [LARGE SCALE GENOMIC DNA]</scope>
    <source>
        <strain evidence="2 3">WMS-il1</strain>
    </source>
</reference>
<gene>
    <name evidence="2" type="ORF">WMSIL1_LOCUS9350</name>
</gene>
<evidence type="ECO:0000256" key="1">
    <source>
        <dbReference type="SAM" id="Phobius"/>
    </source>
</evidence>